<name>A0A556PMC3_9BACI</name>
<evidence type="ECO:0000256" key="1">
    <source>
        <dbReference type="SAM" id="MobiDB-lite"/>
    </source>
</evidence>
<dbReference type="EMBL" id="VMHE01000009">
    <property type="protein sequence ID" value="TSJ65499.1"/>
    <property type="molecule type" value="Genomic_DNA"/>
</dbReference>
<sequence length="79" mass="9400">MSEDKKEIHVKDLVIKADRVSFEPPERKDPFFGSGRPDLWRPTDHNKEEIEAEHENEASDEQDDGDFDSEERRPPFFWI</sequence>
<feature type="compositionally biased region" description="Basic and acidic residues" evidence="1">
    <location>
        <begin position="38"/>
        <end position="57"/>
    </location>
</feature>
<dbReference type="AlphaFoldDB" id="A0A556PMC3"/>
<feature type="region of interest" description="Disordered" evidence="1">
    <location>
        <begin position="23"/>
        <end position="79"/>
    </location>
</feature>
<dbReference type="RefSeq" id="WP_144088573.1">
    <property type="nucleotide sequence ID" value="NZ_VMHE01000009.1"/>
</dbReference>
<proteinExistence type="predicted"/>
<evidence type="ECO:0000313" key="2">
    <source>
        <dbReference type="EMBL" id="TSJ65499.1"/>
    </source>
</evidence>
<reference evidence="2 3" key="1">
    <citation type="submission" date="2019-07" db="EMBL/GenBank/DDBJ databases">
        <title>Allobacillus sp. nov. SKP isolated from shrimp paste of Euphausiacea.</title>
        <authorList>
            <person name="Kanchanasin P."/>
            <person name="Tanasupawat S."/>
            <person name="Shi W."/>
            <person name="Wu L."/>
            <person name="Ma J."/>
        </authorList>
    </citation>
    <scope>NUCLEOTIDE SEQUENCE [LARGE SCALE GENOMIC DNA]</scope>
    <source>
        <strain evidence="2 3">SKP4-8</strain>
    </source>
</reference>
<accession>A0A556PMC3</accession>
<keyword evidence="3" id="KW-1185">Reference proteome</keyword>
<feature type="compositionally biased region" description="Acidic residues" evidence="1">
    <location>
        <begin position="58"/>
        <end position="69"/>
    </location>
</feature>
<dbReference type="OrthoDB" id="2974714at2"/>
<evidence type="ECO:0000313" key="3">
    <source>
        <dbReference type="Proteomes" id="UP000316425"/>
    </source>
</evidence>
<comment type="caution">
    <text evidence="2">The sequence shown here is derived from an EMBL/GenBank/DDBJ whole genome shotgun (WGS) entry which is preliminary data.</text>
</comment>
<organism evidence="2 3">
    <name type="scientific">Allobacillus salarius</name>
    <dbReference type="NCBI Taxonomy" id="1955272"/>
    <lineage>
        <taxon>Bacteria</taxon>
        <taxon>Bacillati</taxon>
        <taxon>Bacillota</taxon>
        <taxon>Bacilli</taxon>
        <taxon>Bacillales</taxon>
        <taxon>Bacillaceae</taxon>
        <taxon>Allobacillus</taxon>
    </lineage>
</organism>
<protein>
    <submittedName>
        <fullName evidence="2">Uncharacterized protein</fullName>
    </submittedName>
</protein>
<gene>
    <name evidence="2" type="ORF">FPQ13_06745</name>
</gene>
<feature type="compositionally biased region" description="Basic and acidic residues" evidence="1">
    <location>
        <begin position="70"/>
        <end position="79"/>
    </location>
</feature>
<dbReference type="Proteomes" id="UP000316425">
    <property type="component" value="Unassembled WGS sequence"/>
</dbReference>